<gene>
    <name evidence="8" type="primary">thiD</name>
    <name evidence="8" type="ORF">KIN_30690</name>
</gene>
<evidence type="ECO:0000256" key="2">
    <source>
        <dbReference type="ARBA" id="ARBA00012135"/>
    </source>
</evidence>
<keyword evidence="9" id="KW-1185">Reference proteome</keyword>
<dbReference type="GO" id="GO:0009228">
    <property type="term" value="P:thiamine biosynthetic process"/>
    <property type="evidence" value="ECO:0007669"/>
    <property type="project" value="InterPro"/>
</dbReference>
<feature type="domain" description="Pyridoxamine kinase/Phosphomethylpyrimidine kinase" evidence="7">
    <location>
        <begin position="12"/>
        <end position="259"/>
    </location>
</feature>
<dbReference type="GO" id="GO:0008972">
    <property type="term" value="F:phosphomethylpyrimidine kinase activity"/>
    <property type="evidence" value="ECO:0007669"/>
    <property type="project" value="InterPro"/>
</dbReference>
<evidence type="ECO:0000259" key="7">
    <source>
        <dbReference type="Pfam" id="PF08543"/>
    </source>
</evidence>
<dbReference type="CDD" id="cd01169">
    <property type="entry name" value="HMPP_kinase"/>
    <property type="match status" value="1"/>
</dbReference>
<keyword evidence="5 8" id="KW-0418">Kinase</keyword>
<evidence type="ECO:0000313" key="8">
    <source>
        <dbReference type="EMBL" id="GFE65995.1"/>
    </source>
</evidence>
<dbReference type="FunFam" id="3.40.1190.20:FF:000003">
    <property type="entry name" value="Phosphomethylpyrimidine kinase ThiD"/>
    <property type="match status" value="1"/>
</dbReference>
<dbReference type="AlphaFoldDB" id="A0A6N6JIU5"/>
<dbReference type="InterPro" id="IPR013749">
    <property type="entry name" value="PM/HMP-P_kinase-1"/>
</dbReference>
<organism evidence="8 9">
    <name type="scientific">Litoreibacter roseus</name>
    <dbReference type="NCBI Taxonomy" id="2601869"/>
    <lineage>
        <taxon>Bacteria</taxon>
        <taxon>Pseudomonadati</taxon>
        <taxon>Pseudomonadota</taxon>
        <taxon>Alphaproteobacteria</taxon>
        <taxon>Rhodobacterales</taxon>
        <taxon>Roseobacteraceae</taxon>
        <taxon>Litoreibacter</taxon>
    </lineage>
</organism>
<dbReference type="GO" id="GO:0005524">
    <property type="term" value="F:ATP binding"/>
    <property type="evidence" value="ECO:0007669"/>
    <property type="project" value="UniProtKB-KW"/>
</dbReference>
<evidence type="ECO:0000313" key="9">
    <source>
        <dbReference type="Proteomes" id="UP000436822"/>
    </source>
</evidence>
<dbReference type="Proteomes" id="UP000436822">
    <property type="component" value="Unassembled WGS sequence"/>
</dbReference>
<evidence type="ECO:0000256" key="5">
    <source>
        <dbReference type="ARBA" id="ARBA00022777"/>
    </source>
</evidence>
<dbReference type="PANTHER" id="PTHR20858">
    <property type="entry name" value="PHOSPHOMETHYLPYRIMIDINE KINASE"/>
    <property type="match status" value="1"/>
</dbReference>
<evidence type="ECO:0000256" key="6">
    <source>
        <dbReference type="ARBA" id="ARBA00022840"/>
    </source>
</evidence>
<keyword evidence="3" id="KW-0808">Transferase</keyword>
<evidence type="ECO:0000256" key="4">
    <source>
        <dbReference type="ARBA" id="ARBA00022741"/>
    </source>
</evidence>
<dbReference type="Pfam" id="PF08543">
    <property type="entry name" value="Phos_pyr_kin"/>
    <property type="match status" value="1"/>
</dbReference>
<comment type="caution">
    <text evidence="8">The sequence shown here is derived from an EMBL/GenBank/DDBJ whole genome shotgun (WGS) entry which is preliminary data.</text>
</comment>
<reference evidence="8 9" key="1">
    <citation type="submission" date="2019-12" db="EMBL/GenBank/DDBJ databases">
        <title>Litoreibacter badius sp. nov., a novel bacteriochlorophyll a-containing bacterium in the genus Litoreibacter.</title>
        <authorList>
            <person name="Kanamuro M."/>
            <person name="Takabe Y."/>
            <person name="Mori K."/>
            <person name="Takaichi S."/>
            <person name="Hanada S."/>
        </authorList>
    </citation>
    <scope>NUCLEOTIDE SEQUENCE [LARGE SCALE GENOMIC DNA]</scope>
    <source>
        <strain evidence="8 9">K6</strain>
    </source>
</reference>
<accession>A0A6N6JIU5</accession>
<evidence type="ECO:0000256" key="1">
    <source>
        <dbReference type="ARBA" id="ARBA00004948"/>
    </source>
</evidence>
<comment type="pathway">
    <text evidence="1">Cofactor biosynthesis; thiamine diphosphate biosynthesis.</text>
</comment>
<dbReference type="GO" id="GO:0008902">
    <property type="term" value="F:hydroxymethylpyrimidine kinase activity"/>
    <property type="evidence" value="ECO:0007669"/>
    <property type="project" value="UniProtKB-EC"/>
</dbReference>
<keyword evidence="6" id="KW-0067">ATP-binding</keyword>
<dbReference type="SUPFAM" id="SSF53613">
    <property type="entry name" value="Ribokinase-like"/>
    <property type="match status" value="1"/>
</dbReference>
<name>A0A6N6JIU5_9RHOB</name>
<dbReference type="EMBL" id="BLJE01000003">
    <property type="protein sequence ID" value="GFE65995.1"/>
    <property type="molecule type" value="Genomic_DNA"/>
</dbReference>
<dbReference type="GO" id="GO:0005829">
    <property type="term" value="C:cytosol"/>
    <property type="evidence" value="ECO:0007669"/>
    <property type="project" value="TreeGrafter"/>
</dbReference>
<dbReference type="RefSeq" id="WP_159808597.1">
    <property type="nucleotide sequence ID" value="NZ_BLJE01000003.1"/>
</dbReference>
<dbReference type="GO" id="GO:0009229">
    <property type="term" value="P:thiamine diphosphate biosynthetic process"/>
    <property type="evidence" value="ECO:0007669"/>
    <property type="project" value="UniProtKB-UniPathway"/>
</dbReference>
<dbReference type="NCBIfam" id="TIGR00097">
    <property type="entry name" value="HMP-P_kinase"/>
    <property type="match status" value="1"/>
</dbReference>
<dbReference type="InterPro" id="IPR004399">
    <property type="entry name" value="HMP/HMP-P_kinase_dom"/>
</dbReference>
<dbReference type="InterPro" id="IPR029056">
    <property type="entry name" value="Ribokinase-like"/>
</dbReference>
<proteinExistence type="predicted"/>
<keyword evidence="4" id="KW-0547">Nucleotide-binding</keyword>
<dbReference type="UniPathway" id="UPA00060">
    <property type="reaction ID" value="UER00138"/>
</dbReference>
<evidence type="ECO:0000256" key="3">
    <source>
        <dbReference type="ARBA" id="ARBA00022679"/>
    </source>
</evidence>
<dbReference type="Gene3D" id="3.40.1190.20">
    <property type="match status" value="1"/>
</dbReference>
<protein>
    <recommendedName>
        <fullName evidence="2">hydroxymethylpyrimidine kinase</fullName>
        <ecNumber evidence="2">2.7.1.49</ecNumber>
    </recommendedName>
</protein>
<dbReference type="OrthoDB" id="9810880at2"/>
<sequence length="268" mass="27266">MIPNILSIAGSDPSGGAGIQADLKAISANGGFAMAALTALTAQNTTGVAGVHLVPPAFVRDQILAVRADVRVDAIKIGMIATADIANAVADALEKLESHRVVLDPVMVAKGGASLLANDAVAALRDRLIRHATVLTPNLPEAAALLDTNVAPTREAMSEQAVALLELGSNAVLLKGGHLDGGDSPDCLATQDGTLWLDAHRVQTKNTHGTGCTLSAALATQLGHGMAIIPAAKRAKAYVSTCIAGADQLTVGAGHGPTHHFAELWSTL</sequence>
<dbReference type="EC" id="2.7.1.49" evidence="2"/>
<dbReference type="PANTHER" id="PTHR20858:SF17">
    <property type="entry name" value="HYDROXYMETHYLPYRIMIDINE_PHOSPHOMETHYLPYRIMIDINE KINASE THI20-RELATED"/>
    <property type="match status" value="1"/>
</dbReference>